<organism evidence="1">
    <name type="scientific">bioreactor metagenome</name>
    <dbReference type="NCBI Taxonomy" id="1076179"/>
    <lineage>
        <taxon>unclassified sequences</taxon>
        <taxon>metagenomes</taxon>
        <taxon>ecological metagenomes</taxon>
    </lineage>
</organism>
<dbReference type="EMBL" id="VSSQ01000054">
    <property type="protein sequence ID" value="MPL70615.1"/>
    <property type="molecule type" value="Genomic_DNA"/>
</dbReference>
<dbReference type="InterPro" id="IPR021243">
    <property type="entry name" value="DUF2804"/>
</dbReference>
<evidence type="ECO:0008006" key="2">
    <source>
        <dbReference type="Google" id="ProtNLM"/>
    </source>
</evidence>
<proteinExistence type="predicted"/>
<dbReference type="Pfam" id="PF10974">
    <property type="entry name" value="DUF2804"/>
    <property type="match status" value="1"/>
</dbReference>
<protein>
    <recommendedName>
        <fullName evidence="2">DUF2804 domain-containing protein</fullName>
    </recommendedName>
</protein>
<sequence>MSDPQRPGALRGPAPEALCRNGALVLGSWEGIPGKANLIDVHRPYHYPLPRFLRTTRIKEWQAVQAGDPDTFIFAVLYDAKYLSMASVDIWDRAGKRKAGFRQTFPGRRFFFPASLEKSEIGIKTGHRELSISVDMDSGSMKLRASNNLRKAPAASFDLDLTFDLREESSSAFSVCLPLGLNRAMYSTKILMPCGGSLEIDGERRTFKEEKALGILDDHKGYYPYHLHYDWVTGSGVEPSGRRIGFNLTDNQVKDQRRYNENRLWIGSAIHSLPPIRITRPYGHAAPWVIQDTEGMVDLIFHPEVPHDITMRLGLADVDYIGPFGRFEGSLRSSSGEKIDASRLYGMGEDKNLRL</sequence>
<reference evidence="1" key="1">
    <citation type="submission" date="2019-08" db="EMBL/GenBank/DDBJ databases">
        <authorList>
            <person name="Kucharzyk K."/>
            <person name="Murdoch R.W."/>
            <person name="Higgins S."/>
            <person name="Loffler F."/>
        </authorList>
    </citation>
    <scope>NUCLEOTIDE SEQUENCE</scope>
</reference>
<dbReference type="AlphaFoldDB" id="A0A644TUP1"/>
<dbReference type="PANTHER" id="PTHR35868">
    <property type="entry name" value="DUF2804 DOMAIN-CONTAINING PROTEIN-RELATED"/>
    <property type="match status" value="1"/>
</dbReference>
<gene>
    <name evidence="1" type="ORF">SDC9_16374</name>
</gene>
<comment type="caution">
    <text evidence="1">The sequence shown here is derived from an EMBL/GenBank/DDBJ whole genome shotgun (WGS) entry which is preliminary data.</text>
</comment>
<evidence type="ECO:0000313" key="1">
    <source>
        <dbReference type="EMBL" id="MPL70615.1"/>
    </source>
</evidence>
<accession>A0A644TUP1</accession>
<name>A0A644TUP1_9ZZZZ</name>
<dbReference type="PANTHER" id="PTHR35868:SF4">
    <property type="entry name" value="DUF2804 DOMAIN-CONTAINING PROTEIN"/>
    <property type="match status" value="1"/>
</dbReference>